<dbReference type="OrthoDB" id="293141at2759"/>
<keyword evidence="5" id="KW-0472">Membrane</keyword>
<keyword evidence="3" id="KW-0862">Zinc</keyword>
<feature type="transmembrane region" description="Helical" evidence="5">
    <location>
        <begin position="186"/>
        <end position="208"/>
    </location>
</feature>
<dbReference type="Pfam" id="PF01363">
    <property type="entry name" value="FYVE"/>
    <property type="match status" value="1"/>
</dbReference>
<gene>
    <name evidence="7" type="ORF">PSON_ATCC_30995.1.T0790148</name>
</gene>
<evidence type="ECO:0000313" key="8">
    <source>
        <dbReference type="Proteomes" id="UP000692954"/>
    </source>
</evidence>
<dbReference type="InterPro" id="IPR052113">
    <property type="entry name" value="FYVE-type_Zinc_Finger"/>
</dbReference>
<feature type="domain" description="FYVE-type" evidence="6">
    <location>
        <begin position="10"/>
        <end position="70"/>
    </location>
</feature>
<keyword evidence="8" id="KW-1185">Reference proteome</keyword>
<dbReference type="AlphaFoldDB" id="A0A8S1PJN7"/>
<accession>A0A8S1PJN7</accession>
<dbReference type="InterPro" id="IPR000306">
    <property type="entry name" value="Znf_FYVE"/>
</dbReference>
<evidence type="ECO:0000256" key="4">
    <source>
        <dbReference type="PROSITE-ProRule" id="PRU00091"/>
    </source>
</evidence>
<dbReference type="InterPro" id="IPR017455">
    <property type="entry name" value="Znf_FYVE-rel"/>
</dbReference>
<keyword evidence="5" id="KW-0812">Transmembrane</keyword>
<comment type="caution">
    <text evidence="7">The sequence shown here is derived from an EMBL/GenBank/DDBJ whole genome shotgun (WGS) entry which is preliminary data.</text>
</comment>
<evidence type="ECO:0000313" key="7">
    <source>
        <dbReference type="EMBL" id="CAD8103139.1"/>
    </source>
</evidence>
<dbReference type="SMART" id="SM00064">
    <property type="entry name" value="FYVE"/>
    <property type="match status" value="1"/>
</dbReference>
<dbReference type="EMBL" id="CAJJDN010000079">
    <property type="protein sequence ID" value="CAD8103139.1"/>
    <property type="molecule type" value="Genomic_DNA"/>
</dbReference>
<dbReference type="Proteomes" id="UP000692954">
    <property type="component" value="Unassembled WGS sequence"/>
</dbReference>
<dbReference type="PROSITE" id="PS50178">
    <property type="entry name" value="ZF_FYVE"/>
    <property type="match status" value="1"/>
</dbReference>
<evidence type="ECO:0000256" key="1">
    <source>
        <dbReference type="ARBA" id="ARBA00022723"/>
    </source>
</evidence>
<evidence type="ECO:0000256" key="2">
    <source>
        <dbReference type="ARBA" id="ARBA00022771"/>
    </source>
</evidence>
<dbReference type="PANTHER" id="PTHR39490:SF8">
    <property type="entry name" value="ZINC FINGER FYVE DOMAIN-CONTAINING PROTEIN 21"/>
    <property type="match status" value="1"/>
</dbReference>
<feature type="transmembrane region" description="Helical" evidence="5">
    <location>
        <begin position="260"/>
        <end position="282"/>
    </location>
</feature>
<dbReference type="CDD" id="cd00065">
    <property type="entry name" value="FYVE_like_SF"/>
    <property type="match status" value="1"/>
</dbReference>
<name>A0A8S1PJN7_9CILI</name>
<evidence type="ECO:0000256" key="5">
    <source>
        <dbReference type="SAM" id="Phobius"/>
    </source>
</evidence>
<keyword evidence="2 4" id="KW-0863">Zinc-finger</keyword>
<organism evidence="7 8">
    <name type="scientific">Paramecium sonneborni</name>
    <dbReference type="NCBI Taxonomy" id="65129"/>
    <lineage>
        <taxon>Eukaryota</taxon>
        <taxon>Sar</taxon>
        <taxon>Alveolata</taxon>
        <taxon>Ciliophora</taxon>
        <taxon>Intramacronucleata</taxon>
        <taxon>Oligohymenophorea</taxon>
        <taxon>Peniculida</taxon>
        <taxon>Parameciidae</taxon>
        <taxon>Paramecium</taxon>
    </lineage>
</organism>
<evidence type="ECO:0000259" key="6">
    <source>
        <dbReference type="PROSITE" id="PS50178"/>
    </source>
</evidence>
<protein>
    <recommendedName>
        <fullName evidence="6">FYVE-type domain-containing protein</fullName>
    </recommendedName>
</protein>
<keyword evidence="1" id="KW-0479">Metal-binding</keyword>
<dbReference type="GO" id="GO:0008270">
    <property type="term" value="F:zinc ion binding"/>
    <property type="evidence" value="ECO:0007669"/>
    <property type="project" value="UniProtKB-KW"/>
</dbReference>
<dbReference type="PANTHER" id="PTHR39490">
    <property type="entry name" value="ARRESTIN DOMAIN-CONTAINING PROTEIN D"/>
    <property type="match status" value="1"/>
</dbReference>
<reference evidence="7" key="1">
    <citation type="submission" date="2021-01" db="EMBL/GenBank/DDBJ databases">
        <authorList>
            <consortium name="Genoscope - CEA"/>
            <person name="William W."/>
        </authorList>
    </citation>
    <scope>NUCLEOTIDE SEQUENCE</scope>
</reference>
<evidence type="ECO:0000256" key="3">
    <source>
        <dbReference type="ARBA" id="ARBA00022833"/>
    </source>
</evidence>
<proteinExistence type="predicted"/>
<keyword evidence="5" id="KW-1133">Transmembrane helix</keyword>
<sequence length="452" mass="53964">MSTIKKTLPRQKQQKCELCNKNFSLLLQQHLCKRCQRAVCYDCGKFKGLVIDYDLKQQHRVCTICKEEQNYIQELIQKEQLSFNQNSYITKTWLHYFSIDKAKQQVINDDYYVSLLDSKKILQQKTSENLNLIQAYVNQIRSQYNYSMLEFDYYLTKDLQDTTVSIYISSVLQCLMYQNPSIKCDYNLVLITYFLLYFHSQPLVHLFINILRDEFSLNRFLGSNEKLQETEIDFLQEVGKKNYLIEPTDLLYYRKYLEKYAYNMISTIFINHLNIQCIIFIFDHVLKFKDYFELEKITSLLGALHLNDFKLKGLDDVFFMNQIIKNTQIQVLRDYLSKEDRIRQKQQRETYSKSEDIIYSNLQKIDSQNETQQILYLLDNCVLKQQPLNTYHKQIISSLNLKQQQIIQDLIQLKEQKVKNQDNSSLDNHTESLAQNKLKLQDEVKVTIEDSI</sequence>